<feature type="domain" description="RRM" evidence="8">
    <location>
        <begin position="43"/>
        <end position="123"/>
    </location>
</feature>
<evidence type="ECO:0000259" key="8">
    <source>
        <dbReference type="PROSITE" id="PS50102"/>
    </source>
</evidence>
<dbReference type="SMART" id="SM00360">
    <property type="entry name" value="RRM"/>
    <property type="match status" value="1"/>
</dbReference>
<evidence type="ECO:0000256" key="1">
    <source>
        <dbReference type="ARBA" id="ARBA00022490"/>
    </source>
</evidence>
<comment type="similarity">
    <text evidence="5 6">Belongs to the eIF-3 subunit B family.</text>
</comment>
<dbReference type="PIRSF" id="PIRSF036424">
    <property type="entry name" value="eIF3b"/>
    <property type="match status" value="1"/>
</dbReference>
<dbReference type="PROSITE" id="PS50102">
    <property type="entry name" value="RRM"/>
    <property type="match status" value="1"/>
</dbReference>
<evidence type="ECO:0000256" key="3">
    <source>
        <dbReference type="ARBA" id="ARBA00022884"/>
    </source>
</evidence>
<dbReference type="GO" id="GO:0005852">
    <property type="term" value="C:eukaryotic translation initiation factor 3 complex"/>
    <property type="evidence" value="ECO:0007669"/>
    <property type="project" value="UniProtKB-UniRule"/>
</dbReference>
<dbReference type="AlphaFoldDB" id="A0A7S3DDC9"/>
<dbReference type="InterPro" id="IPR015943">
    <property type="entry name" value="WD40/YVTN_repeat-like_dom_sf"/>
</dbReference>
<protein>
    <recommendedName>
        <fullName evidence="5 6">Eukaryotic translation initiation factor 3 subunit B</fullName>
        <shortName evidence="5 6">eIF3b</shortName>
    </recommendedName>
    <alternativeName>
        <fullName evidence="5">Eukaryotic translation initiation factor 3 subunit 9</fullName>
    </alternativeName>
</protein>
<keyword evidence="2 5" id="KW-0396">Initiation factor</keyword>
<dbReference type="GO" id="GO:0031369">
    <property type="term" value="F:translation initiation factor binding"/>
    <property type="evidence" value="ECO:0007669"/>
    <property type="project" value="InterPro"/>
</dbReference>
<keyword evidence="3 5" id="KW-0694">RNA-binding</keyword>
<dbReference type="GO" id="GO:0033290">
    <property type="term" value="C:eukaryotic 48S preinitiation complex"/>
    <property type="evidence" value="ECO:0007669"/>
    <property type="project" value="UniProtKB-UniRule"/>
</dbReference>
<dbReference type="InterPro" id="IPR035979">
    <property type="entry name" value="RBD_domain_sf"/>
</dbReference>
<organism evidence="9">
    <name type="scientific">Palpitomonas bilix</name>
    <dbReference type="NCBI Taxonomy" id="652834"/>
    <lineage>
        <taxon>Eukaryota</taxon>
        <taxon>Eukaryota incertae sedis</taxon>
    </lineage>
</organism>
<dbReference type="EMBL" id="HBIB01025432">
    <property type="protein sequence ID" value="CAE0254326.1"/>
    <property type="molecule type" value="Transcribed_RNA"/>
</dbReference>
<reference evidence="9" key="1">
    <citation type="submission" date="2021-01" db="EMBL/GenBank/DDBJ databases">
        <authorList>
            <person name="Corre E."/>
            <person name="Pelletier E."/>
            <person name="Niang G."/>
            <person name="Scheremetjew M."/>
            <person name="Finn R."/>
            <person name="Kale V."/>
            <person name="Holt S."/>
            <person name="Cochrane G."/>
            <person name="Meng A."/>
            <person name="Brown T."/>
            <person name="Cohen L."/>
        </authorList>
    </citation>
    <scope>NUCLEOTIDE SEQUENCE</scope>
    <source>
        <strain evidence="9">NIES-2562</strain>
    </source>
</reference>
<dbReference type="InterPro" id="IPR013979">
    <property type="entry name" value="TIF_beta_prop-like"/>
</dbReference>
<dbReference type="GO" id="GO:0001732">
    <property type="term" value="P:formation of cytoplasmic translation initiation complex"/>
    <property type="evidence" value="ECO:0007669"/>
    <property type="project" value="UniProtKB-UniRule"/>
</dbReference>
<comment type="subcellular location">
    <subcellularLocation>
        <location evidence="5 6">Cytoplasm</location>
    </subcellularLocation>
</comment>
<keyword evidence="1 5" id="KW-0963">Cytoplasm</keyword>
<evidence type="ECO:0000256" key="6">
    <source>
        <dbReference type="PIRNR" id="PIRNR036424"/>
    </source>
</evidence>
<evidence type="ECO:0000313" key="9">
    <source>
        <dbReference type="EMBL" id="CAE0254326.1"/>
    </source>
</evidence>
<proteinExistence type="inferred from homology"/>
<dbReference type="Gene3D" id="3.30.70.330">
    <property type="match status" value="1"/>
</dbReference>
<dbReference type="SUPFAM" id="SSF82171">
    <property type="entry name" value="DPP6 N-terminal domain-like"/>
    <property type="match status" value="1"/>
</dbReference>
<dbReference type="PANTHER" id="PTHR14068:SF0">
    <property type="entry name" value="EUKARYOTIC TRANSLATION INITIATION FACTOR 3 SUBUNIT B"/>
    <property type="match status" value="1"/>
</dbReference>
<dbReference type="Gene3D" id="2.130.10.10">
    <property type="entry name" value="YVTN repeat-like/Quinoprotein amine dehydrogenase"/>
    <property type="match status" value="2"/>
</dbReference>
<dbReference type="GO" id="GO:0003743">
    <property type="term" value="F:translation initiation factor activity"/>
    <property type="evidence" value="ECO:0007669"/>
    <property type="project" value="UniProtKB-UniRule"/>
</dbReference>
<name>A0A7S3DDC9_9EUKA</name>
<evidence type="ECO:0000256" key="4">
    <source>
        <dbReference type="ARBA" id="ARBA00022917"/>
    </source>
</evidence>
<evidence type="ECO:0000256" key="5">
    <source>
        <dbReference type="HAMAP-Rule" id="MF_03001"/>
    </source>
</evidence>
<dbReference type="InterPro" id="IPR011400">
    <property type="entry name" value="EIF3B"/>
</dbReference>
<evidence type="ECO:0000256" key="2">
    <source>
        <dbReference type="ARBA" id="ARBA00022540"/>
    </source>
</evidence>
<evidence type="ECO:0000256" key="7">
    <source>
        <dbReference type="SAM" id="Coils"/>
    </source>
</evidence>
<comment type="subunit">
    <text evidence="5 6">Component of the eukaryotic translation initiation factor 3 (eIF-3) complex.</text>
</comment>
<keyword evidence="7" id="KW-0175">Coiled coil</keyword>
<dbReference type="GO" id="GO:0016282">
    <property type="term" value="C:eukaryotic 43S preinitiation complex"/>
    <property type="evidence" value="ECO:0007669"/>
    <property type="project" value="UniProtKB-UniRule"/>
</dbReference>
<accession>A0A7S3DDC9</accession>
<gene>
    <name evidence="9" type="ORF">PBIL07802_LOCUS16568</name>
</gene>
<dbReference type="PANTHER" id="PTHR14068">
    <property type="entry name" value="EUKARYOTIC TRANSLATION INITIATION FACTOR 3 EIF3 -RELATED"/>
    <property type="match status" value="1"/>
</dbReference>
<comment type="function">
    <text evidence="6">Component of the eukaryotic translation initiation factor 3 (eIF-3) complex, which is involved in protein synthesis and, together with other initiation factors, stimulates binding of mRNA and methionyl-tRNAi to the 40S ribosome.</text>
</comment>
<keyword evidence="4 5" id="KW-0648">Protein biosynthesis</keyword>
<dbReference type="Pfam" id="PF08662">
    <property type="entry name" value="eIF2A"/>
    <property type="match status" value="2"/>
</dbReference>
<comment type="function">
    <text evidence="5">RNA-binding component of the eukaryotic translation initiation factor 3 (eIF-3) complex, which is involved in protein synthesis of a specialized repertoire of mRNAs and, together with other initiation factors, stimulates binding of mRNA and methionyl-tRNAi to the 40S ribosome. The eIF-3 complex specifically targets and initiates translation of a subset of mRNAs involved in cell proliferation.</text>
</comment>
<sequence>MFFPDMDPSMVTDEELLSMKDADLEDFGDDEAEFEKEVFSFDTWAFVRNVPVIPQEKEAKLKSVLAKVFTSKNFGAPVEVILPFEGAKSKGTAFIQFKDKTAMMEAVKVANDYKLDANHVLKVVPFSDFEKYGNVPNEYQEPSEKEQPMLDSSMSDWLLDEDARDQFLIRAGDNTEIYFHHPLPAKFEKVYERSKWTENMCFWSPKGTYLATFHAQGIAVWGTSAWKQVSKFPHPNVTHIDFSPCEKYVVTFSPSAPADKALAIWDVTSGQALRMFKQVKKPEGETAVWPEFRWSHDDKYFARLENSALHIYETPSMKLLDKKSIKIPMVADFQWSPSENIIAYWQNEDKQANNPARITLISIPTKKEIRMKNLFMVGGCNLHWHPQGDYLAVKVDRLSKAKKVSHTSFEVFSLREKLVPVESLDVHSNIYAFAWEPKGHKFAIVHGDGSGGNTVDFYSMKPKGEAMLKLVHSAEKRYVNHIFWSPQGQYLLLAGLKNLNGKLEFWDSGNFEAIKVTEHFMATDVMWDPSGRFVATGISYFRHHNDNGYNIWLFNGKLLHNVLKDKFLSLAWRPRPPTLLTAEDEKEIKKNFSQYQKKYEQEDVLRKKAFEEAKREERRRLREEYDNLVAERREEVLADRKEFGRELPKLAASSFETVRNLVETVIEETKEVIKRVWS</sequence>
<dbReference type="HAMAP" id="MF_03001">
    <property type="entry name" value="eIF3b"/>
    <property type="match status" value="1"/>
</dbReference>
<feature type="coiled-coil region" evidence="7">
    <location>
        <begin position="607"/>
        <end position="634"/>
    </location>
</feature>
<dbReference type="GO" id="GO:0003723">
    <property type="term" value="F:RNA binding"/>
    <property type="evidence" value="ECO:0007669"/>
    <property type="project" value="UniProtKB-UniRule"/>
</dbReference>
<dbReference type="SUPFAM" id="SSF54928">
    <property type="entry name" value="RNA-binding domain, RBD"/>
    <property type="match status" value="1"/>
</dbReference>
<dbReference type="InterPro" id="IPR012677">
    <property type="entry name" value="Nucleotide-bd_a/b_plait_sf"/>
</dbReference>
<dbReference type="InterPro" id="IPR000504">
    <property type="entry name" value="RRM_dom"/>
</dbReference>